<sequence>MFRRMGQKLWTTQERPAPQSKAQRSVRAARGSVGFGDRDGRVLALIAEKIAHIPAKAGQSTPLSPIQASFCPSGNRRRFQRLTWDLGPRQSRSLPDRLAVIRHSVWFESIAVWILLVPQPDGMKHSREQSRGFHFPDRPTDQVVSPVGRRVSQA</sequence>
<feature type="region of interest" description="Disordered" evidence="1">
    <location>
        <begin position="1"/>
        <end position="32"/>
    </location>
</feature>
<reference evidence="2 3" key="1">
    <citation type="journal article" date="2014" name="BMC Genomics">
        <title>Architecture and functions of a multipartite genome of the methylotrophic bacterium Paracoccus aminophilus JCM 7686, containing primary and secondary chromids.</title>
        <authorList>
            <person name="Dziewit L."/>
            <person name="Czarnecki J."/>
            <person name="Wibberg D."/>
            <person name="Radlinska M."/>
            <person name="Mrozek P."/>
            <person name="Szymczak M."/>
            <person name="Schluter A."/>
            <person name="Puhler A."/>
            <person name="Bartosik D."/>
        </authorList>
    </citation>
    <scope>NUCLEOTIDE SEQUENCE [LARGE SCALE GENOMIC DNA]</scope>
    <source>
        <strain evidence="2">JCM 7686</strain>
    </source>
</reference>
<dbReference type="EMBL" id="CP006650">
    <property type="protein sequence ID" value="AGT07645.1"/>
    <property type="molecule type" value="Genomic_DNA"/>
</dbReference>
<evidence type="ECO:0000256" key="1">
    <source>
        <dbReference type="SAM" id="MobiDB-lite"/>
    </source>
</evidence>
<dbReference type="Proteomes" id="UP000015480">
    <property type="component" value="Chromosome"/>
</dbReference>
<dbReference type="HOGENOM" id="CLU_1702549_0_0_5"/>
<dbReference type="KEGG" id="pami:JCM7686_0536"/>
<organism evidence="2 3">
    <name type="scientific">Paracoccus aminophilus JCM 7686</name>
    <dbReference type="NCBI Taxonomy" id="1367847"/>
    <lineage>
        <taxon>Bacteria</taxon>
        <taxon>Pseudomonadati</taxon>
        <taxon>Pseudomonadota</taxon>
        <taxon>Alphaproteobacteria</taxon>
        <taxon>Rhodobacterales</taxon>
        <taxon>Paracoccaceae</taxon>
        <taxon>Paracoccus</taxon>
    </lineage>
</organism>
<proteinExistence type="predicted"/>
<name>S5XW83_PARAH</name>
<dbReference type="AlphaFoldDB" id="S5XW83"/>
<accession>S5XW83</accession>
<gene>
    <name evidence="2" type="ORF">JCM7686_0536</name>
</gene>
<evidence type="ECO:0000313" key="2">
    <source>
        <dbReference type="EMBL" id="AGT07645.1"/>
    </source>
</evidence>
<protein>
    <submittedName>
        <fullName evidence="2">Uncharacterized protein</fullName>
    </submittedName>
</protein>
<feature type="region of interest" description="Disordered" evidence="1">
    <location>
        <begin position="125"/>
        <end position="154"/>
    </location>
</feature>
<keyword evidence="3" id="KW-1185">Reference proteome</keyword>
<dbReference type="STRING" id="1367847.JCM7686_0536"/>
<evidence type="ECO:0000313" key="3">
    <source>
        <dbReference type="Proteomes" id="UP000015480"/>
    </source>
</evidence>
<feature type="compositionally biased region" description="Basic and acidic residues" evidence="1">
    <location>
        <begin position="125"/>
        <end position="140"/>
    </location>
</feature>